<organism evidence="2 3">
    <name type="scientific">Cephalotrichum gorgonifer</name>
    <dbReference type="NCBI Taxonomy" id="2041049"/>
    <lineage>
        <taxon>Eukaryota</taxon>
        <taxon>Fungi</taxon>
        <taxon>Dikarya</taxon>
        <taxon>Ascomycota</taxon>
        <taxon>Pezizomycotina</taxon>
        <taxon>Sordariomycetes</taxon>
        <taxon>Hypocreomycetidae</taxon>
        <taxon>Microascales</taxon>
        <taxon>Microascaceae</taxon>
        <taxon>Cephalotrichum</taxon>
    </lineage>
</organism>
<dbReference type="InterPro" id="IPR004843">
    <property type="entry name" value="Calcineurin-like_PHP"/>
</dbReference>
<name>A0AAE8MYU5_9PEZI</name>
<accession>A0AAE8MYU5</accession>
<dbReference type="Proteomes" id="UP001187682">
    <property type="component" value="Unassembled WGS sequence"/>
</dbReference>
<proteinExistence type="predicted"/>
<dbReference type="PANTHER" id="PTHR12905">
    <property type="entry name" value="METALLOPHOSPHOESTERASE"/>
    <property type="match status" value="1"/>
</dbReference>
<dbReference type="Pfam" id="PF00149">
    <property type="entry name" value="Metallophos"/>
    <property type="match status" value="1"/>
</dbReference>
<dbReference type="InterPro" id="IPR029052">
    <property type="entry name" value="Metallo-depent_PP-like"/>
</dbReference>
<evidence type="ECO:0000313" key="2">
    <source>
        <dbReference type="EMBL" id="SPO01943.1"/>
    </source>
</evidence>
<dbReference type="AlphaFoldDB" id="A0AAE8MYU5"/>
<protein>
    <recommendedName>
        <fullName evidence="1">Calcineurin-like phosphoesterase domain-containing protein</fullName>
    </recommendedName>
</protein>
<gene>
    <name evidence="2" type="ORF">DNG_04616</name>
</gene>
<dbReference type="Gene3D" id="3.60.21.10">
    <property type="match status" value="1"/>
</dbReference>
<comment type="caution">
    <text evidence="2">The sequence shown here is derived from an EMBL/GenBank/DDBJ whole genome shotgun (WGS) entry which is preliminary data.</text>
</comment>
<keyword evidence="3" id="KW-1185">Reference proteome</keyword>
<dbReference type="InterPro" id="IPR051693">
    <property type="entry name" value="UPF0046_metallophosphoest"/>
</dbReference>
<evidence type="ECO:0000313" key="3">
    <source>
        <dbReference type="Proteomes" id="UP001187682"/>
    </source>
</evidence>
<reference evidence="2" key="1">
    <citation type="submission" date="2018-03" db="EMBL/GenBank/DDBJ databases">
        <authorList>
            <person name="Guldener U."/>
        </authorList>
    </citation>
    <scope>NUCLEOTIDE SEQUENCE</scope>
</reference>
<dbReference type="CDD" id="cd07379">
    <property type="entry name" value="MPP_239FB"/>
    <property type="match status" value="1"/>
</dbReference>
<evidence type="ECO:0000259" key="1">
    <source>
        <dbReference type="Pfam" id="PF00149"/>
    </source>
</evidence>
<dbReference type="EMBL" id="ONZQ02000005">
    <property type="protein sequence ID" value="SPO01943.1"/>
    <property type="molecule type" value="Genomic_DNA"/>
</dbReference>
<feature type="domain" description="Calcineurin-like phosphoesterase" evidence="1">
    <location>
        <begin position="12"/>
        <end position="222"/>
    </location>
</feature>
<dbReference type="PANTHER" id="PTHR12905:SF0">
    <property type="entry name" value="CALCINEURIN-LIKE PHOSPHOESTERASE DOMAIN-CONTAINING PROTEIN"/>
    <property type="match status" value="1"/>
</dbReference>
<dbReference type="GO" id="GO:0016787">
    <property type="term" value="F:hydrolase activity"/>
    <property type="evidence" value="ECO:0007669"/>
    <property type="project" value="InterPro"/>
</dbReference>
<dbReference type="SUPFAM" id="SSF56300">
    <property type="entry name" value="Metallo-dependent phosphatases"/>
    <property type="match status" value="1"/>
</dbReference>
<sequence length="311" mass="34393">MESRPDNTVVTRLLVISDTHGQGYTIPENITDTPIDVVVHCGDFTLHSKLSEIRTTLQFLDNIDASLKLIIAGNHDFSLDTPVFKEKIAEAKRLADGVDDALVQAEYGECGEARELFDRAKKRGTHLLDEGTHRFTLDNGAELKVYASPYTPCPAGEEPTWGFQYRDGHTFDIKEGTDLVITHGPPLGIFDSVNNRRLGCADLFGSVVRAKPKLHCFGHVHGGWGAKMAAWRDKISEAPSHFSDIDHGKSTTIHTLSTLREGKETESFCRARYSDVDTGVKTLFVNAALQGDYGLDQLPWIVDTDLPCVPR</sequence>